<evidence type="ECO:0000256" key="5">
    <source>
        <dbReference type="PROSITE-ProRule" id="PRU01248"/>
    </source>
</evidence>
<evidence type="ECO:0000313" key="8">
    <source>
        <dbReference type="EMBL" id="KAB7660160.1"/>
    </source>
</evidence>
<dbReference type="InterPro" id="IPR025166">
    <property type="entry name" value="Integrase_DNA_bind_dom"/>
</dbReference>
<proteinExistence type="inferred from homology"/>
<dbReference type="Pfam" id="PF13356">
    <property type="entry name" value="Arm-DNA-bind_3"/>
    <property type="match status" value="1"/>
</dbReference>
<feature type="domain" description="Core-binding (CB)" evidence="7">
    <location>
        <begin position="109"/>
        <end position="193"/>
    </location>
</feature>
<evidence type="ECO:0000256" key="2">
    <source>
        <dbReference type="ARBA" id="ARBA00022908"/>
    </source>
</evidence>
<feature type="region of interest" description="Disordered" evidence="6">
    <location>
        <begin position="80"/>
        <end position="107"/>
    </location>
</feature>
<dbReference type="Pfam" id="PF22022">
    <property type="entry name" value="Phage_int_M"/>
    <property type="match status" value="1"/>
</dbReference>
<evidence type="ECO:0000256" key="6">
    <source>
        <dbReference type="SAM" id="MobiDB-lite"/>
    </source>
</evidence>
<sequence>MPKFVTPMPLVIFRQLKSPGFYPLGGVQGLYLRIRGASESYILRYQDTFGKRRSMSLGLRRSMSLSEARTKATEIRARLSEGINPTPTRATRRKAKTQQSSSKTAPTSKTFAEVMDLWLKYRVENNYWVNDRKEPYATSNLLARHVLPRLGDIGINAITVEDIRDVLAPIWTTKTITAKKALRNIRAILNWARAMNYSSSAEDLCSLQGPLGVLMEGARKNAVRKENFAALPYDRIPSFIQALYHLEGTSRWMMMFAILTASRMKAVRLATWGEIDVEKRIWEIPPEHDKIKDPKRDRTIYLSQQAIEVLEKVRPNLPRADDLIFKADNGGSFSDAATTALIRRMHARQKALDGTGWIDPDKSKREGKICIVTAHGTARSGFRTWAKDDRLGNNRRYDQEAAELCLLHCKASDDYHGAYDRARLSTERQRLMNDWGKFCFSLVTDKC</sequence>
<dbReference type="InterPro" id="IPR010998">
    <property type="entry name" value="Integrase_recombinase_N"/>
</dbReference>
<dbReference type="PANTHER" id="PTHR30629:SF2">
    <property type="entry name" value="PROPHAGE INTEGRASE INTS-RELATED"/>
    <property type="match status" value="1"/>
</dbReference>
<keyword evidence="3 5" id="KW-0238">DNA-binding</keyword>
<evidence type="ECO:0000256" key="3">
    <source>
        <dbReference type="ARBA" id="ARBA00023125"/>
    </source>
</evidence>
<dbReference type="SUPFAM" id="SSF56349">
    <property type="entry name" value="DNA breaking-rejoining enzymes"/>
    <property type="match status" value="1"/>
</dbReference>
<evidence type="ECO:0000259" key="7">
    <source>
        <dbReference type="PROSITE" id="PS51900"/>
    </source>
</evidence>
<dbReference type="Gene3D" id="1.10.150.130">
    <property type="match status" value="1"/>
</dbReference>
<protein>
    <submittedName>
        <fullName evidence="8">DUF4102 domain-containing protein</fullName>
    </submittedName>
</protein>
<keyword evidence="4" id="KW-0233">DNA recombination</keyword>
<organism evidence="8 9">
    <name type="scientific">Sutterella seckii</name>
    <dbReference type="NCBI Taxonomy" id="1944635"/>
    <lineage>
        <taxon>Bacteria</taxon>
        <taxon>Pseudomonadati</taxon>
        <taxon>Pseudomonadota</taxon>
        <taxon>Betaproteobacteria</taxon>
        <taxon>Burkholderiales</taxon>
        <taxon>Sutterellaceae</taxon>
        <taxon>Sutterella</taxon>
    </lineage>
</organism>
<dbReference type="GO" id="GO:0015074">
    <property type="term" value="P:DNA integration"/>
    <property type="evidence" value="ECO:0007669"/>
    <property type="project" value="UniProtKB-KW"/>
</dbReference>
<dbReference type="OrthoDB" id="9775880at2"/>
<keyword evidence="2" id="KW-0229">DNA integration</keyword>
<dbReference type="InterPro" id="IPR044068">
    <property type="entry name" value="CB"/>
</dbReference>
<gene>
    <name evidence="8" type="ORF">GBM95_06545</name>
</gene>
<accession>A0A6I1EJY3</accession>
<evidence type="ECO:0000313" key="9">
    <source>
        <dbReference type="Proteomes" id="UP000430564"/>
    </source>
</evidence>
<dbReference type="EMBL" id="WEHX01000035">
    <property type="protein sequence ID" value="KAB7660160.1"/>
    <property type="molecule type" value="Genomic_DNA"/>
</dbReference>
<dbReference type="GO" id="GO:0006310">
    <property type="term" value="P:DNA recombination"/>
    <property type="evidence" value="ECO:0007669"/>
    <property type="project" value="UniProtKB-KW"/>
</dbReference>
<reference evidence="8 9" key="1">
    <citation type="submission" date="2019-10" db="EMBL/GenBank/DDBJ databases">
        <title>Genome diversity of Sutterella seckii.</title>
        <authorList>
            <person name="Chaplin A.V."/>
            <person name="Sokolova S.R."/>
            <person name="Mosin K.A."/>
            <person name="Ivanova E.L."/>
            <person name="Kochetkova T.O."/>
            <person name="Goltsov A.Y."/>
            <person name="Trofimov D.Y."/>
            <person name="Efimov B.A."/>
        </authorList>
    </citation>
    <scope>NUCLEOTIDE SEQUENCE [LARGE SCALE GENOMIC DNA]</scope>
    <source>
        <strain evidence="8 9">ASD393</strain>
    </source>
</reference>
<dbReference type="PANTHER" id="PTHR30629">
    <property type="entry name" value="PROPHAGE INTEGRASE"/>
    <property type="match status" value="1"/>
</dbReference>
<dbReference type="GO" id="GO:0003677">
    <property type="term" value="F:DNA binding"/>
    <property type="evidence" value="ECO:0007669"/>
    <property type="project" value="UniProtKB-UniRule"/>
</dbReference>
<dbReference type="PROSITE" id="PS51900">
    <property type="entry name" value="CB"/>
    <property type="match status" value="1"/>
</dbReference>
<evidence type="ECO:0000256" key="1">
    <source>
        <dbReference type="ARBA" id="ARBA00008857"/>
    </source>
</evidence>
<dbReference type="RefSeq" id="WP_152158368.1">
    <property type="nucleotide sequence ID" value="NZ_WEHX01000035.1"/>
</dbReference>
<dbReference type="InterPro" id="IPR053876">
    <property type="entry name" value="Phage_int_M"/>
</dbReference>
<dbReference type="InterPro" id="IPR050808">
    <property type="entry name" value="Phage_Integrase"/>
</dbReference>
<dbReference type="InterPro" id="IPR011010">
    <property type="entry name" value="DNA_brk_join_enz"/>
</dbReference>
<evidence type="ECO:0000256" key="4">
    <source>
        <dbReference type="ARBA" id="ARBA00023172"/>
    </source>
</evidence>
<dbReference type="Gene3D" id="3.30.160.390">
    <property type="entry name" value="Integrase, DNA-binding domain"/>
    <property type="match status" value="1"/>
</dbReference>
<dbReference type="Gene3D" id="1.10.443.10">
    <property type="entry name" value="Intergrase catalytic core"/>
    <property type="match status" value="1"/>
</dbReference>
<comment type="similarity">
    <text evidence="1">Belongs to the 'phage' integrase family.</text>
</comment>
<dbReference type="InterPro" id="IPR013762">
    <property type="entry name" value="Integrase-like_cat_sf"/>
</dbReference>
<name>A0A6I1EJY3_9BURK</name>
<comment type="caution">
    <text evidence="8">The sequence shown here is derived from an EMBL/GenBank/DDBJ whole genome shotgun (WGS) entry which is preliminary data.</text>
</comment>
<dbReference type="AlphaFoldDB" id="A0A6I1EJY3"/>
<dbReference type="InterPro" id="IPR038488">
    <property type="entry name" value="Integrase_DNA-bd_sf"/>
</dbReference>
<dbReference type="Proteomes" id="UP000430564">
    <property type="component" value="Unassembled WGS sequence"/>
</dbReference>